<proteinExistence type="predicted"/>
<dbReference type="AlphaFoldDB" id="A0AAW2JPS4"/>
<accession>A0AAW2JPS4</accession>
<dbReference type="PANTHER" id="PTHR38925">
    <property type="entry name" value="PROTEIN, PUTATIVE-RELATED"/>
    <property type="match status" value="1"/>
</dbReference>
<reference evidence="1" key="1">
    <citation type="submission" date="2020-06" db="EMBL/GenBank/DDBJ databases">
        <authorList>
            <person name="Li T."/>
            <person name="Hu X."/>
            <person name="Zhang T."/>
            <person name="Song X."/>
            <person name="Zhang H."/>
            <person name="Dai N."/>
            <person name="Sheng W."/>
            <person name="Hou X."/>
            <person name="Wei L."/>
        </authorList>
    </citation>
    <scope>NUCLEOTIDE SEQUENCE</scope>
    <source>
        <strain evidence="1">G02</strain>
        <tissue evidence="1">Leaf</tissue>
    </source>
</reference>
<protein>
    <submittedName>
        <fullName evidence="1">Uncharacterized protein</fullName>
    </submittedName>
</protein>
<reference evidence="1" key="2">
    <citation type="journal article" date="2024" name="Plant">
        <title>Genomic evolution and insights into agronomic trait innovations of Sesamum species.</title>
        <authorList>
            <person name="Miao H."/>
            <person name="Wang L."/>
            <person name="Qu L."/>
            <person name="Liu H."/>
            <person name="Sun Y."/>
            <person name="Le M."/>
            <person name="Wang Q."/>
            <person name="Wei S."/>
            <person name="Zheng Y."/>
            <person name="Lin W."/>
            <person name="Duan Y."/>
            <person name="Cao H."/>
            <person name="Xiong S."/>
            <person name="Wang X."/>
            <person name="Wei L."/>
            <person name="Li C."/>
            <person name="Ma Q."/>
            <person name="Ju M."/>
            <person name="Zhao R."/>
            <person name="Li G."/>
            <person name="Mu C."/>
            <person name="Tian Q."/>
            <person name="Mei H."/>
            <person name="Zhang T."/>
            <person name="Gao T."/>
            <person name="Zhang H."/>
        </authorList>
    </citation>
    <scope>NUCLEOTIDE SEQUENCE</scope>
    <source>
        <strain evidence="1">G02</strain>
    </source>
</reference>
<dbReference type="PANTHER" id="PTHR38925:SF1">
    <property type="entry name" value="PROTEIN, PUTATIVE-RELATED"/>
    <property type="match status" value="1"/>
</dbReference>
<dbReference type="EMBL" id="JACGWJ010000032">
    <property type="protein sequence ID" value="KAL0296256.1"/>
    <property type="molecule type" value="Genomic_DNA"/>
</dbReference>
<name>A0AAW2JPS4_SESRA</name>
<comment type="caution">
    <text evidence="1">The sequence shown here is derived from an EMBL/GenBank/DDBJ whole genome shotgun (WGS) entry which is preliminary data.</text>
</comment>
<gene>
    <name evidence="1" type="ORF">Sradi_6677700</name>
</gene>
<organism evidence="1">
    <name type="scientific">Sesamum radiatum</name>
    <name type="common">Black benniseed</name>
    <dbReference type="NCBI Taxonomy" id="300843"/>
    <lineage>
        <taxon>Eukaryota</taxon>
        <taxon>Viridiplantae</taxon>
        <taxon>Streptophyta</taxon>
        <taxon>Embryophyta</taxon>
        <taxon>Tracheophyta</taxon>
        <taxon>Spermatophyta</taxon>
        <taxon>Magnoliopsida</taxon>
        <taxon>eudicotyledons</taxon>
        <taxon>Gunneridae</taxon>
        <taxon>Pentapetalae</taxon>
        <taxon>asterids</taxon>
        <taxon>lamiids</taxon>
        <taxon>Lamiales</taxon>
        <taxon>Pedaliaceae</taxon>
        <taxon>Sesamum</taxon>
    </lineage>
</organism>
<sequence>MAMPMVALAKLSLVGAAHQGLTPLITALVLPFVLKFCFSFRPLHDTCSDMMHAMRLFVFQMGEIAFGREPSGGAGDVRWQRALRLVCERVRRARHARPSASGEESLVALSMLSL</sequence>
<evidence type="ECO:0000313" key="1">
    <source>
        <dbReference type="EMBL" id="KAL0296256.1"/>
    </source>
</evidence>